<proteinExistence type="predicted"/>
<evidence type="ECO:0000259" key="2">
    <source>
        <dbReference type="Pfam" id="PF25044"/>
    </source>
</evidence>
<reference evidence="3 4" key="1">
    <citation type="submission" date="2021-06" db="EMBL/GenBank/DDBJ databases">
        <authorList>
            <person name="Palmer J.M."/>
        </authorList>
    </citation>
    <scope>NUCLEOTIDE SEQUENCE [LARGE SCALE GENOMIC DNA]</scope>
    <source>
        <strain evidence="3 4">XR_2019</strain>
        <tissue evidence="3">Muscle</tissue>
    </source>
</reference>
<feature type="non-terminal residue" evidence="3">
    <location>
        <position position="238"/>
    </location>
</feature>
<protein>
    <recommendedName>
        <fullName evidence="2">DUF7789 domain-containing protein</fullName>
    </recommendedName>
</protein>
<keyword evidence="1" id="KW-0472">Membrane</keyword>
<keyword evidence="1" id="KW-0812">Transmembrane</keyword>
<accession>A0ABV0X932</accession>
<dbReference type="Proteomes" id="UP001444071">
    <property type="component" value="Unassembled WGS sequence"/>
</dbReference>
<sequence length="238" mass="26754">MSLNAPLKHIYLEIHPGLLVVCSWTLADFSPVPVMFTFGLTLFQSFVGQPAAPEHRSSVSEPEAETPESDSYTMWTGEQICLLYQHQRKELNIQPCHGSAPICFMLIKLDFAVFRHVHKHTRSLSTPSILQIKAWSELSSLVKTYFCFSIVSLLALLGLTVSSVYKQHKNTEVSDEDNFTVSLVQLVGILFCIYYISRGVLQENRQELVVFVLSVLVVMIRSVVNFSVVGSEGKQEVL</sequence>
<feature type="transmembrane region" description="Helical" evidence="1">
    <location>
        <begin position="141"/>
        <end position="159"/>
    </location>
</feature>
<dbReference type="InterPro" id="IPR056691">
    <property type="entry name" value="DUF7789"/>
</dbReference>
<comment type="caution">
    <text evidence="3">The sequence shown here is derived from an EMBL/GenBank/DDBJ whole genome shotgun (WGS) entry which is preliminary data.</text>
</comment>
<organism evidence="3 4">
    <name type="scientific">Xenotaenia resolanae</name>
    <dbReference type="NCBI Taxonomy" id="208358"/>
    <lineage>
        <taxon>Eukaryota</taxon>
        <taxon>Metazoa</taxon>
        <taxon>Chordata</taxon>
        <taxon>Craniata</taxon>
        <taxon>Vertebrata</taxon>
        <taxon>Euteleostomi</taxon>
        <taxon>Actinopterygii</taxon>
        <taxon>Neopterygii</taxon>
        <taxon>Teleostei</taxon>
        <taxon>Neoteleostei</taxon>
        <taxon>Acanthomorphata</taxon>
        <taxon>Ovalentaria</taxon>
        <taxon>Atherinomorphae</taxon>
        <taxon>Cyprinodontiformes</taxon>
        <taxon>Goodeidae</taxon>
        <taxon>Xenotaenia</taxon>
    </lineage>
</organism>
<dbReference type="Pfam" id="PF25044">
    <property type="entry name" value="DUF7789"/>
    <property type="match status" value="1"/>
</dbReference>
<evidence type="ECO:0000256" key="1">
    <source>
        <dbReference type="SAM" id="Phobius"/>
    </source>
</evidence>
<keyword evidence="1" id="KW-1133">Transmembrane helix</keyword>
<keyword evidence="4" id="KW-1185">Reference proteome</keyword>
<gene>
    <name evidence="3" type="ORF">XENORESO_017070</name>
</gene>
<feature type="transmembrane region" description="Helical" evidence="1">
    <location>
        <begin position="208"/>
        <end position="228"/>
    </location>
</feature>
<evidence type="ECO:0000313" key="4">
    <source>
        <dbReference type="Proteomes" id="UP001444071"/>
    </source>
</evidence>
<dbReference type="PANTHER" id="PTHR39299:SF1">
    <property type="entry name" value="TRANSMEMBRANE PROTEIN"/>
    <property type="match status" value="1"/>
</dbReference>
<feature type="transmembrane region" description="Helical" evidence="1">
    <location>
        <begin position="179"/>
        <end position="196"/>
    </location>
</feature>
<evidence type="ECO:0000313" key="3">
    <source>
        <dbReference type="EMBL" id="MEQ2278365.1"/>
    </source>
</evidence>
<feature type="domain" description="DUF7789" evidence="2">
    <location>
        <begin position="131"/>
        <end position="238"/>
    </location>
</feature>
<dbReference type="PANTHER" id="PTHR39299">
    <property type="entry name" value="TRANSMEMBRANE PROTEIN"/>
    <property type="match status" value="1"/>
</dbReference>
<dbReference type="EMBL" id="JAHRIM010095835">
    <property type="protein sequence ID" value="MEQ2278365.1"/>
    <property type="molecule type" value="Genomic_DNA"/>
</dbReference>
<name>A0ABV0X932_9TELE</name>